<organism evidence="1 2">
    <name type="scientific">Araneus ventricosus</name>
    <name type="common">Orbweaver spider</name>
    <name type="synonym">Epeira ventricosa</name>
    <dbReference type="NCBI Taxonomy" id="182803"/>
    <lineage>
        <taxon>Eukaryota</taxon>
        <taxon>Metazoa</taxon>
        <taxon>Ecdysozoa</taxon>
        <taxon>Arthropoda</taxon>
        <taxon>Chelicerata</taxon>
        <taxon>Arachnida</taxon>
        <taxon>Araneae</taxon>
        <taxon>Araneomorphae</taxon>
        <taxon>Entelegynae</taxon>
        <taxon>Araneoidea</taxon>
        <taxon>Araneidae</taxon>
        <taxon>Araneus</taxon>
    </lineage>
</organism>
<dbReference type="Proteomes" id="UP000499080">
    <property type="component" value="Unassembled WGS sequence"/>
</dbReference>
<evidence type="ECO:0000313" key="2">
    <source>
        <dbReference type="Proteomes" id="UP000499080"/>
    </source>
</evidence>
<protein>
    <submittedName>
        <fullName evidence="1">Uncharacterized protein</fullName>
    </submittedName>
</protein>
<comment type="caution">
    <text evidence="1">The sequence shown here is derived from an EMBL/GenBank/DDBJ whole genome shotgun (WGS) entry which is preliminary data.</text>
</comment>
<dbReference type="EMBL" id="BGPR01000114">
    <property type="protein sequence ID" value="GBL95699.1"/>
    <property type="molecule type" value="Genomic_DNA"/>
</dbReference>
<dbReference type="AlphaFoldDB" id="A0A4Y2BVC1"/>
<proteinExistence type="predicted"/>
<name>A0A4Y2BVC1_ARAVE</name>
<accession>A0A4Y2BVC1</accession>
<evidence type="ECO:0000313" key="1">
    <source>
        <dbReference type="EMBL" id="GBL95699.1"/>
    </source>
</evidence>
<sequence>MCPKKCVTPHSGSVASRTDFLANSKKSTCKKRLKVEGRSSPIRPGPHSVHRTDLSYFCVEVRNNTRDFRAIFSLSLGAFSRLPQNDTLGSVFQAREINRFAAYGSFR</sequence>
<gene>
    <name evidence="1" type="ORF">AVEN_657_1</name>
</gene>
<reference evidence="1 2" key="1">
    <citation type="journal article" date="2019" name="Sci. Rep.">
        <title>Orb-weaving spider Araneus ventricosus genome elucidates the spidroin gene catalogue.</title>
        <authorList>
            <person name="Kono N."/>
            <person name="Nakamura H."/>
            <person name="Ohtoshi R."/>
            <person name="Moran D.A.P."/>
            <person name="Shinohara A."/>
            <person name="Yoshida Y."/>
            <person name="Fujiwara M."/>
            <person name="Mori M."/>
            <person name="Tomita M."/>
            <person name="Arakawa K."/>
        </authorList>
    </citation>
    <scope>NUCLEOTIDE SEQUENCE [LARGE SCALE GENOMIC DNA]</scope>
</reference>
<keyword evidence="2" id="KW-1185">Reference proteome</keyword>